<dbReference type="Proteomes" id="UP000029839">
    <property type="component" value="Unassembled WGS sequence"/>
</dbReference>
<evidence type="ECO:0000256" key="1">
    <source>
        <dbReference type="SAM" id="MobiDB-lite"/>
    </source>
</evidence>
<protein>
    <submittedName>
        <fullName evidence="2">Uncharacterized protein</fullName>
    </submittedName>
</protein>
<dbReference type="AlphaFoldDB" id="A0A0A0BRY0"/>
<dbReference type="EMBL" id="AXCY01000042">
    <property type="protein sequence ID" value="KGM10701.1"/>
    <property type="molecule type" value="Genomic_DNA"/>
</dbReference>
<keyword evidence="3" id="KW-1185">Reference proteome</keyword>
<proteinExistence type="predicted"/>
<organism evidence="2 3">
    <name type="scientific">Cellulomonas carbonis T26</name>
    <dbReference type="NCBI Taxonomy" id="947969"/>
    <lineage>
        <taxon>Bacteria</taxon>
        <taxon>Bacillati</taxon>
        <taxon>Actinomycetota</taxon>
        <taxon>Actinomycetes</taxon>
        <taxon>Micrococcales</taxon>
        <taxon>Cellulomonadaceae</taxon>
        <taxon>Cellulomonas</taxon>
    </lineage>
</organism>
<accession>A0A0A0BRY0</accession>
<gene>
    <name evidence="2" type="ORF">N868_14095</name>
</gene>
<reference evidence="2 3" key="1">
    <citation type="submission" date="2013-08" db="EMBL/GenBank/DDBJ databases">
        <title>Genome sequencing of Cellulomonas carbonis T26.</title>
        <authorList>
            <person name="Chen F."/>
            <person name="Li Y."/>
            <person name="Wang G."/>
        </authorList>
    </citation>
    <scope>NUCLEOTIDE SEQUENCE [LARGE SCALE GENOMIC DNA]</scope>
    <source>
        <strain evidence="2 3">T26</strain>
    </source>
</reference>
<reference evidence="2 3" key="2">
    <citation type="journal article" date="2015" name="Stand. Genomic Sci.">
        <title>Draft genome sequence of Cellulomonas carbonis T26(T) and comparative analysis of six Cellulomonas genomes.</title>
        <authorList>
            <person name="Zhuang W."/>
            <person name="Zhang S."/>
            <person name="Xia X."/>
            <person name="Wang G."/>
        </authorList>
    </citation>
    <scope>NUCLEOTIDE SEQUENCE [LARGE SCALE GENOMIC DNA]</scope>
    <source>
        <strain evidence="2 3">T26</strain>
    </source>
</reference>
<name>A0A0A0BRY0_9CELL</name>
<evidence type="ECO:0000313" key="2">
    <source>
        <dbReference type="EMBL" id="KGM10701.1"/>
    </source>
</evidence>
<evidence type="ECO:0000313" key="3">
    <source>
        <dbReference type="Proteomes" id="UP000029839"/>
    </source>
</evidence>
<dbReference type="RefSeq" id="WP_043606580.1">
    <property type="nucleotide sequence ID" value="NZ_AXCY01000042.1"/>
</dbReference>
<feature type="region of interest" description="Disordered" evidence="1">
    <location>
        <begin position="138"/>
        <end position="159"/>
    </location>
</feature>
<dbReference type="OrthoDB" id="5149767at2"/>
<comment type="caution">
    <text evidence="2">The sequence shown here is derived from an EMBL/GenBank/DDBJ whole genome shotgun (WGS) entry which is preliminary data.</text>
</comment>
<sequence length="159" mass="16846">MDTVRGEVDDVPGVSGWWVDEAEGRVVLGVAAGDDDGWGTCAALAEILDRAGAPYAFEVFPGPVEDAERRAVGFGEAWTDDGVLLVNAWSCNGEPEVTLLEETRDEIRLQITATVPAPGWPGDGCLDTVAVPLEQPVDDRTLTDATSGAAVPVELREPR</sequence>